<name>A0A918QY45_9FLAO</name>
<proteinExistence type="predicted"/>
<accession>A0A918QY45</accession>
<comment type="caution">
    <text evidence="1">The sequence shown here is derived from an EMBL/GenBank/DDBJ whole genome shotgun (WGS) entry which is preliminary data.</text>
</comment>
<keyword evidence="2" id="KW-1185">Reference proteome</keyword>
<organism evidence="1 2">
    <name type="scientific">Algibacter mikhailovii</name>
    <dbReference type="NCBI Taxonomy" id="425498"/>
    <lineage>
        <taxon>Bacteria</taxon>
        <taxon>Pseudomonadati</taxon>
        <taxon>Bacteroidota</taxon>
        <taxon>Flavobacteriia</taxon>
        <taxon>Flavobacteriales</taxon>
        <taxon>Flavobacteriaceae</taxon>
        <taxon>Algibacter</taxon>
    </lineage>
</organism>
<reference evidence="1" key="2">
    <citation type="submission" date="2020-09" db="EMBL/GenBank/DDBJ databases">
        <authorList>
            <person name="Sun Q."/>
            <person name="Kim S."/>
        </authorList>
    </citation>
    <scope>NUCLEOTIDE SEQUENCE</scope>
    <source>
        <strain evidence="1">KCTC 12710</strain>
    </source>
</reference>
<dbReference type="Proteomes" id="UP000636004">
    <property type="component" value="Unassembled WGS sequence"/>
</dbReference>
<reference evidence="1" key="1">
    <citation type="journal article" date="2014" name="Int. J. Syst. Evol. Microbiol.">
        <title>Complete genome sequence of Corynebacterium casei LMG S-19264T (=DSM 44701T), isolated from a smear-ripened cheese.</title>
        <authorList>
            <consortium name="US DOE Joint Genome Institute (JGI-PGF)"/>
            <person name="Walter F."/>
            <person name="Albersmeier A."/>
            <person name="Kalinowski J."/>
            <person name="Ruckert C."/>
        </authorList>
    </citation>
    <scope>NUCLEOTIDE SEQUENCE</scope>
    <source>
        <strain evidence="1">KCTC 12710</strain>
    </source>
</reference>
<dbReference type="AlphaFoldDB" id="A0A918QY45"/>
<evidence type="ECO:0000313" key="1">
    <source>
        <dbReference type="EMBL" id="GGZ77744.1"/>
    </source>
</evidence>
<protein>
    <submittedName>
        <fullName evidence="1">Uncharacterized protein</fullName>
    </submittedName>
</protein>
<sequence>MEPYSTEVKKLTILVLIFMNLLSYSQTKFIGIAMSANLPSGWVVQEENYGQILLSNPKNAAGIMFIEHGWTTEQMVLEKMQQEILEEGWQASLATDIMELDNGDLIALYQGRGNGQEIVVVAVVSRSKLWGRGGVMTVVLVPKNSFNDDLQDLAVVISKSIKYRSIMNPKAEQSADIFKGRKLIRYNSYYTSDFNNTVSVGSNSKTTIHFCSNGGFAIEGYSDLSSGGPGMDGEAWSNTSAGEGLRSLMDVNNYMVLRLASNAGEVSYMPIERYTEDGAYYINDDKWVIGGSDLCN</sequence>
<gene>
    <name evidence="1" type="ORF">GCM10007028_13810</name>
</gene>
<dbReference type="RefSeq" id="WP_189360064.1">
    <property type="nucleotide sequence ID" value="NZ_BMWZ01000003.1"/>
</dbReference>
<evidence type="ECO:0000313" key="2">
    <source>
        <dbReference type="Proteomes" id="UP000636004"/>
    </source>
</evidence>
<dbReference type="EMBL" id="BMWZ01000003">
    <property type="protein sequence ID" value="GGZ77744.1"/>
    <property type="molecule type" value="Genomic_DNA"/>
</dbReference>